<evidence type="ECO:0000256" key="2">
    <source>
        <dbReference type="ARBA" id="ARBA00023157"/>
    </source>
</evidence>
<dbReference type="Pfam" id="PF07686">
    <property type="entry name" value="V-set"/>
    <property type="match status" value="1"/>
</dbReference>
<dbReference type="GO" id="GO:0038023">
    <property type="term" value="F:signaling receptor activity"/>
    <property type="evidence" value="ECO:0007669"/>
    <property type="project" value="TreeGrafter"/>
</dbReference>
<accession>A0A851PAQ6</accession>
<feature type="region of interest" description="Disordered" evidence="4">
    <location>
        <begin position="233"/>
        <end position="289"/>
    </location>
</feature>
<dbReference type="InterPro" id="IPR013783">
    <property type="entry name" value="Ig-like_fold"/>
</dbReference>
<dbReference type="OrthoDB" id="8959642at2759"/>
<dbReference type="InterPro" id="IPR052314">
    <property type="entry name" value="Immune_rcpt_domain"/>
</dbReference>
<dbReference type="EMBL" id="WBMW01004824">
    <property type="protein sequence ID" value="NXC48152.1"/>
    <property type="molecule type" value="Genomic_DNA"/>
</dbReference>
<keyword evidence="1" id="KW-0732">Signal</keyword>
<proteinExistence type="predicted"/>
<keyword evidence="5" id="KW-1133">Transmembrane helix</keyword>
<dbReference type="Gene3D" id="2.60.40.10">
    <property type="entry name" value="Immunoglobulins"/>
    <property type="match status" value="2"/>
</dbReference>
<evidence type="ECO:0000256" key="3">
    <source>
        <dbReference type="ARBA" id="ARBA00023319"/>
    </source>
</evidence>
<feature type="non-terminal residue" evidence="7">
    <location>
        <position position="1"/>
    </location>
</feature>
<dbReference type="SUPFAM" id="SSF48726">
    <property type="entry name" value="Immunoglobulin"/>
    <property type="match status" value="2"/>
</dbReference>
<sequence>RAMQGRITIQDDDRIVSITVAKLQVEDSGTYSCMYGSDYVPLKTISLNVYKEIRKWELESISVQCPYGALGYRQGRKAWCRHHDQAGCALIVSTDYPSTWGSSRAHYSRSSILDDAQTWTVTITMENLQALDSGVYWCALYVPYAYPEFARIMEVRLSVDEVPAETTLSVTTGTSQENSLGNSTQSRSNENTIIITSVVLCILFILAFAIMIMLCIRQRKKLKRRGNRQAEEIYDKPEDTAQLESTEGMGSTKDDSKDLNYITLDFKSQPSPDEPLYCNVERSQAPKKPTDEKVEYAIVALK</sequence>
<protein>
    <submittedName>
        <fullName evidence="7">CLM5 protein</fullName>
    </submittedName>
</protein>
<dbReference type="GO" id="GO:0009986">
    <property type="term" value="C:cell surface"/>
    <property type="evidence" value="ECO:0007669"/>
    <property type="project" value="TreeGrafter"/>
</dbReference>
<keyword evidence="3" id="KW-0393">Immunoglobulin domain</keyword>
<organism evidence="7 8">
    <name type="scientific">Penelope pileata</name>
    <dbReference type="NCBI Taxonomy" id="1118817"/>
    <lineage>
        <taxon>Eukaryota</taxon>
        <taxon>Metazoa</taxon>
        <taxon>Chordata</taxon>
        <taxon>Craniata</taxon>
        <taxon>Vertebrata</taxon>
        <taxon>Euteleostomi</taxon>
        <taxon>Archelosauria</taxon>
        <taxon>Archosauria</taxon>
        <taxon>Dinosauria</taxon>
        <taxon>Saurischia</taxon>
        <taxon>Theropoda</taxon>
        <taxon>Coelurosauria</taxon>
        <taxon>Aves</taxon>
        <taxon>Neognathae</taxon>
        <taxon>Galloanserae</taxon>
        <taxon>Galliformes</taxon>
        <taxon>Cracidae</taxon>
        <taxon>Penelope</taxon>
    </lineage>
</organism>
<evidence type="ECO:0000259" key="6">
    <source>
        <dbReference type="Pfam" id="PF07686"/>
    </source>
</evidence>
<evidence type="ECO:0000313" key="7">
    <source>
        <dbReference type="EMBL" id="NXC48152.1"/>
    </source>
</evidence>
<gene>
    <name evidence="7" type="primary">Cd300ld</name>
    <name evidence="7" type="ORF">PENPIL_R15523</name>
</gene>
<dbReference type="AlphaFoldDB" id="A0A851PAQ6"/>
<comment type="caution">
    <text evidence="7">The sequence shown here is derived from an EMBL/GenBank/DDBJ whole genome shotgun (WGS) entry which is preliminary data.</text>
</comment>
<feature type="non-terminal residue" evidence="7">
    <location>
        <position position="302"/>
    </location>
</feature>
<keyword evidence="5" id="KW-0472">Membrane</keyword>
<dbReference type="InterPro" id="IPR013106">
    <property type="entry name" value="Ig_V-set"/>
</dbReference>
<dbReference type="PANTHER" id="PTHR16423:SF6">
    <property type="entry name" value="TRIGGERING RECEPTOR EXPRESSED ON MYELOID CELLS 2-RELATED"/>
    <property type="match status" value="1"/>
</dbReference>
<feature type="transmembrane region" description="Helical" evidence="5">
    <location>
        <begin position="193"/>
        <end position="216"/>
    </location>
</feature>
<dbReference type="Proteomes" id="UP000613066">
    <property type="component" value="Unassembled WGS sequence"/>
</dbReference>
<evidence type="ECO:0000313" key="8">
    <source>
        <dbReference type="Proteomes" id="UP000613066"/>
    </source>
</evidence>
<reference evidence="7" key="1">
    <citation type="submission" date="2019-09" db="EMBL/GenBank/DDBJ databases">
        <title>Bird 10,000 Genomes (B10K) Project - Family phase.</title>
        <authorList>
            <person name="Zhang G."/>
        </authorList>
    </citation>
    <scope>NUCLEOTIDE SEQUENCE</scope>
    <source>
        <strain evidence="7">B10K-DU-001-08</strain>
        <tissue evidence="7">Muscle</tissue>
    </source>
</reference>
<feature type="domain" description="Immunoglobulin V-set" evidence="6">
    <location>
        <begin position="59"/>
        <end position="151"/>
    </location>
</feature>
<evidence type="ECO:0000256" key="5">
    <source>
        <dbReference type="SAM" id="Phobius"/>
    </source>
</evidence>
<name>A0A851PAQ6_9GALL</name>
<keyword evidence="8" id="KW-1185">Reference proteome</keyword>
<keyword evidence="5" id="KW-0812">Transmembrane</keyword>
<dbReference type="PANTHER" id="PTHR16423">
    <property type="entry name" value="TREM-LIKE TRANSCRIPT PROTEIN"/>
    <property type="match status" value="1"/>
</dbReference>
<evidence type="ECO:0000256" key="1">
    <source>
        <dbReference type="ARBA" id="ARBA00022729"/>
    </source>
</evidence>
<dbReference type="InterPro" id="IPR036179">
    <property type="entry name" value="Ig-like_dom_sf"/>
</dbReference>
<evidence type="ECO:0000256" key="4">
    <source>
        <dbReference type="SAM" id="MobiDB-lite"/>
    </source>
</evidence>
<keyword evidence="2" id="KW-1015">Disulfide bond</keyword>